<evidence type="ECO:0000256" key="3">
    <source>
        <dbReference type="ARBA" id="ARBA00022630"/>
    </source>
</evidence>
<dbReference type="Gene3D" id="3.30.465.10">
    <property type="match status" value="1"/>
</dbReference>
<dbReference type="EMBL" id="CP017921">
    <property type="protein sequence ID" value="APH38088.1"/>
    <property type="molecule type" value="Genomic_DNA"/>
</dbReference>
<gene>
    <name evidence="10" type="ORF">BHR79_00405</name>
    <name evidence="11" type="ORF">EFE40_02400</name>
    <name evidence="12" type="ORF">SAMN04515625_1699</name>
</gene>
<dbReference type="Proteomes" id="UP000198669">
    <property type="component" value="Unassembled WGS sequence"/>
</dbReference>
<reference evidence="12 14" key="2">
    <citation type="submission" date="2016-10" db="EMBL/GenBank/DDBJ databases">
        <authorList>
            <person name="de Groot N.N."/>
        </authorList>
    </citation>
    <scope>NUCLEOTIDE SEQUENCE [LARGE SCALE GENOMIC DNA]</scope>
    <source>
        <strain evidence="12 14">Z-7982</strain>
    </source>
</reference>
<evidence type="ECO:0000256" key="8">
    <source>
        <dbReference type="ARBA" id="ARBA00023014"/>
    </source>
</evidence>
<name>A0A1L3PZP2_9EURY</name>
<keyword evidence="6" id="KW-0560">Oxidoreductase</keyword>
<dbReference type="GO" id="GO:0046872">
    <property type="term" value="F:metal ion binding"/>
    <property type="evidence" value="ECO:0007669"/>
    <property type="project" value="UniProtKB-KW"/>
</dbReference>
<dbReference type="Pfam" id="PF01565">
    <property type="entry name" value="FAD_binding_4"/>
    <property type="match status" value="1"/>
</dbReference>
<dbReference type="AlphaFoldDB" id="A0A1L3PZP2"/>
<evidence type="ECO:0000256" key="7">
    <source>
        <dbReference type="ARBA" id="ARBA00023004"/>
    </source>
</evidence>
<accession>A0A1L3PZP2</accession>
<sequence length="1014" mass="113602">MSQQIFEFSEQQKKELSDLFGERVNVSRRERHFYNHDVGALPSMAKKLLGKAEPAAIVKLKDEDDVVKLMDFASRYSVPVVPRAGATSGYGGVIPTKGGIIADVGRLNHIYDIDRENLTATVGAGIVWEKLESKLNHVDLSVCALPSSAPAATVGGWLGQNGLGYGSYEYGWSQDTMLSARLVTPEGEVREFQGNDLQKIAGNLGALGIITQVTVKIRPHSQTKAVSASFGNPADLQKALQLIDERNIALWSISFINPGFADMKNRAPQKLHHGEPIILEDTDLPVAYICNFFYPDNRDVAGLEDTIKEAGGSILPEQISKHETGEWFRTMKVKRLGPSFIPAEVVVPQDKVSKVIDEINEKISLPVLIEGMVSRDGEVVLLCFIPHSERSFKFNMAFSLGLSIIKIAEDNGGRMYASGLYFADQAEKVYGERLKQLMDVKKELDPSDIMNPETFTGRGLFTSALSMAGKMEPLMRFVGNMSGVDKTEFKDQKNIPGDIISHAYTCAQCGYCVNECDQYYGRGWESQSPRGKWFFIKEYLAGRDEINQEQTDTFLACTTCELCDVRCQLDLPIENSWLRLRENLVQQRGKMTFPPFEIMAQSLNKERNIWAEYRQGRDEWVPEDLKPKIKEKADYAYFAGCTASFVEKDIAEASARMLSDAGIDFTILGKEESCCGIPMLAAGKWDVFENIMKMNVGNMKKKGVKTVITSCPACWFVWHTYYRQWAEKLGIDYDFEVKHYSEVLAERMDVLEPKLKVPLEKTVTIHDACHMGRAGGIYEPPRKLAKAIPGVEFREMEHNRENGHCCGSVLTLVDEPDVANVIGGMRLKEAEAVGADIMLAACPCCQVQLRVSAQKSNIPVDVQDLGATVARSMGYDIADTTNDALAGWAVFEQMIYLMKPENMTNLMMELMPQMMEAMPSYMRGMMKTVKYVPGMDKLMAPMMPKMMPMLLPSLMPKVMPDMLEAVTRHVQMPDYMEEQLPDLMPKAMENLMPNMLPQIAPLLTPRMIEYIKQN</sequence>
<dbReference type="GO" id="GO:0005886">
    <property type="term" value="C:plasma membrane"/>
    <property type="evidence" value="ECO:0007669"/>
    <property type="project" value="TreeGrafter"/>
</dbReference>
<evidence type="ECO:0000313" key="11">
    <source>
        <dbReference type="EMBL" id="RNI11047.1"/>
    </source>
</evidence>
<evidence type="ECO:0000256" key="6">
    <source>
        <dbReference type="ARBA" id="ARBA00023002"/>
    </source>
</evidence>
<keyword evidence="7" id="KW-0408">Iron</keyword>
<dbReference type="Proteomes" id="UP000186879">
    <property type="component" value="Chromosome"/>
</dbReference>
<dbReference type="InterPro" id="IPR051460">
    <property type="entry name" value="HdrC_iron-sulfur_subunit"/>
</dbReference>
<dbReference type="SUPFAM" id="SSF56176">
    <property type="entry name" value="FAD-binding/transporter-associated domain-like"/>
    <property type="match status" value="1"/>
</dbReference>
<evidence type="ECO:0000313" key="15">
    <source>
        <dbReference type="Proteomes" id="UP000267921"/>
    </source>
</evidence>
<keyword evidence="4" id="KW-0479">Metal-binding</keyword>
<evidence type="ECO:0000313" key="13">
    <source>
        <dbReference type="Proteomes" id="UP000186879"/>
    </source>
</evidence>
<dbReference type="InterPro" id="IPR016166">
    <property type="entry name" value="FAD-bd_PCMH"/>
</dbReference>
<dbReference type="STRING" id="2177.BHR79_00405"/>
<organism evidence="10 13">
    <name type="scientific">Methanohalophilus halophilus</name>
    <dbReference type="NCBI Taxonomy" id="2177"/>
    <lineage>
        <taxon>Archaea</taxon>
        <taxon>Methanobacteriati</taxon>
        <taxon>Methanobacteriota</taxon>
        <taxon>Stenosarchaea group</taxon>
        <taxon>Methanomicrobia</taxon>
        <taxon>Methanosarcinales</taxon>
        <taxon>Methanosarcinaceae</taxon>
        <taxon>Methanohalophilus</taxon>
    </lineage>
</organism>
<evidence type="ECO:0000256" key="5">
    <source>
        <dbReference type="ARBA" id="ARBA00022827"/>
    </source>
</evidence>
<evidence type="ECO:0000256" key="2">
    <source>
        <dbReference type="ARBA" id="ARBA00022485"/>
    </source>
</evidence>
<evidence type="ECO:0000313" key="10">
    <source>
        <dbReference type="EMBL" id="APH38088.1"/>
    </source>
</evidence>
<dbReference type="PROSITE" id="PS51387">
    <property type="entry name" value="FAD_PCMH"/>
    <property type="match status" value="1"/>
</dbReference>
<dbReference type="InterPro" id="IPR004017">
    <property type="entry name" value="Cys_rich_dom"/>
</dbReference>
<evidence type="ECO:0000256" key="4">
    <source>
        <dbReference type="ARBA" id="ARBA00022723"/>
    </source>
</evidence>
<keyword evidence="3" id="KW-0285">Flavoprotein</keyword>
<dbReference type="InterPro" id="IPR036318">
    <property type="entry name" value="FAD-bd_PCMH-like_sf"/>
</dbReference>
<proteinExistence type="inferred from homology"/>
<evidence type="ECO:0000259" key="9">
    <source>
        <dbReference type="PROSITE" id="PS51387"/>
    </source>
</evidence>
<dbReference type="Gene3D" id="1.10.1060.10">
    <property type="entry name" value="Alpha-helical ferredoxin"/>
    <property type="match status" value="1"/>
</dbReference>
<dbReference type="RefSeq" id="WP_072560235.1">
    <property type="nucleotide sequence ID" value="NZ_CP017921.1"/>
</dbReference>
<dbReference type="GeneID" id="30582166"/>
<dbReference type="InterPro" id="IPR016169">
    <property type="entry name" value="FAD-bd_PCMH_sub2"/>
</dbReference>
<reference evidence="11 15" key="3">
    <citation type="submission" date="2018-10" db="EMBL/GenBank/DDBJ databases">
        <title>Cultivation of a novel Methanohalophilus strain from Kebrit Deep of the Red Sea and a genomic comparison of members of the genus Methanohalophilus.</title>
        <authorList>
            <person name="Guan Y."/>
            <person name="Ngugi D.K."/>
            <person name="Stingl U."/>
        </authorList>
    </citation>
    <scope>NUCLEOTIDE SEQUENCE [LARGE SCALE GENOMIC DNA]</scope>
    <source>
        <strain evidence="11 15">DSM 3094</strain>
    </source>
</reference>
<dbReference type="GO" id="GO:0051539">
    <property type="term" value="F:4 iron, 4 sulfur cluster binding"/>
    <property type="evidence" value="ECO:0007669"/>
    <property type="project" value="UniProtKB-KW"/>
</dbReference>
<dbReference type="InterPro" id="IPR016164">
    <property type="entry name" value="FAD-linked_Oxase-like_C"/>
</dbReference>
<dbReference type="OrthoDB" id="42878at2157"/>
<reference evidence="10 13" key="1">
    <citation type="submission" date="2016-10" db="EMBL/GenBank/DDBJ databases">
        <title>Methanohalophilus halophilus.</title>
        <authorList>
            <person name="L'haridon S."/>
        </authorList>
    </citation>
    <scope>NUCLEOTIDE SEQUENCE [LARGE SCALE GENOMIC DNA]</scope>
    <source>
        <strain evidence="10 13">Z-7982</strain>
    </source>
</reference>
<dbReference type="EMBL" id="FNMU01000005">
    <property type="protein sequence ID" value="SDW83424.1"/>
    <property type="molecule type" value="Genomic_DNA"/>
</dbReference>
<dbReference type="PANTHER" id="PTHR43255:SF1">
    <property type="entry name" value="IRON-SULFUR-BINDING OXIDOREDUCTASE FADF-RELATED"/>
    <property type="match status" value="1"/>
</dbReference>
<dbReference type="InterPro" id="IPR006094">
    <property type="entry name" value="Oxid_FAD_bind_N"/>
</dbReference>
<dbReference type="Pfam" id="PF13534">
    <property type="entry name" value="Fer4_17"/>
    <property type="match status" value="1"/>
</dbReference>
<dbReference type="SUPFAM" id="SSF46548">
    <property type="entry name" value="alpha-helical ferredoxin"/>
    <property type="match status" value="1"/>
</dbReference>
<dbReference type="Pfam" id="PF02754">
    <property type="entry name" value="CCG"/>
    <property type="match status" value="2"/>
</dbReference>
<dbReference type="GO" id="GO:0071949">
    <property type="term" value="F:FAD binding"/>
    <property type="evidence" value="ECO:0007669"/>
    <property type="project" value="InterPro"/>
</dbReference>
<comment type="similarity">
    <text evidence="1">Belongs to the HdrC family.</text>
</comment>
<keyword evidence="5" id="KW-0274">FAD</keyword>
<evidence type="ECO:0000313" key="14">
    <source>
        <dbReference type="Proteomes" id="UP000198669"/>
    </source>
</evidence>
<dbReference type="EMBL" id="RJJG01000001">
    <property type="protein sequence ID" value="RNI11047.1"/>
    <property type="molecule type" value="Genomic_DNA"/>
</dbReference>
<dbReference type="SUPFAM" id="SSF55103">
    <property type="entry name" value="FAD-linked oxidases, C-terminal domain"/>
    <property type="match status" value="1"/>
</dbReference>
<keyword evidence="2" id="KW-0004">4Fe-4S</keyword>
<dbReference type="PANTHER" id="PTHR43255">
    <property type="entry name" value="IRON-SULFUR-BINDING OXIDOREDUCTASE FADF-RELATED-RELATED"/>
    <property type="match status" value="1"/>
</dbReference>
<keyword evidence="8" id="KW-0411">Iron-sulfur</keyword>
<protein>
    <submittedName>
        <fullName evidence="11">FAD-binding oxidoreductase</fullName>
    </submittedName>
    <submittedName>
        <fullName evidence="10">Fe-S oxidoreductase</fullName>
    </submittedName>
</protein>
<feature type="domain" description="FAD-binding PCMH-type" evidence="9">
    <location>
        <begin position="50"/>
        <end position="220"/>
    </location>
</feature>
<dbReference type="Proteomes" id="UP000267921">
    <property type="component" value="Unassembled WGS sequence"/>
</dbReference>
<evidence type="ECO:0000256" key="1">
    <source>
        <dbReference type="ARBA" id="ARBA00007097"/>
    </source>
</evidence>
<keyword evidence="13" id="KW-1185">Reference proteome</keyword>
<dbReference type="KEGG" id="mhaz:BHR79_00405"/>
<dbReference type="InterPro" id="IPR009051">
    <property type="entry name" value="Helical_ferredxn"/>
</dbReference>
<dbReference type="GO" id="GO:0016491">
    <property type="term" value="F:oxidoreductase activity"/>
    <property type="evidence" value="ECO:0007669"/>
    <property type="project" value="UniProtKB-KW"/>
</dbReference>
<evidence type="ECO:0000313" key="12">
    <source>
        <dbReference type="EMBL" id="SDW83424.1"/>
    </source>
</evidence>